<feature type="compositionally biased region" description="Polar residues" evidence="1">
    <location>
        <begin position="193"/>
        <end position="211"/>
    </location>
</feature>
<feature type="compositionally biased region" description="Basic and acidic residues" evidence="1">
    <location>
        <begin position="580"/>
        <end position="591"/>
    </location>
</feature>
<evidence type="ECO:0000313" key="3">
    <source>
        <dbReference type="Proteomes" id="UP000320762"/>
    </source>
</evidence>
<name>A0A550CN69_9AGAR</name>
<feature type="compositionally biased region" description="Pro residues" evidence="1">
    <location>
        <begin position="1197"/>
        <end position="1219"/>
    </location>
</feature>
<feature type="compositionally biased region" description="Low complexity" evidence="1">
    <location>
        <begin position="863"/>
        <end position="879"/>
    </location>
</feature>
<evidence type="ECO:0000313" key="2">
    <source>
        <dbReference type="EMBL" id="TRM66242.1"/>
    </source>
</evidence>
<feature type="region of interest" description="Disordered" evidence="1">
    <location>
        <begin position="1"/>
        <end position="672"/>
    </location>
</feature>
<feature type="compositionally biased region" description="Acidic residues" evidence="1">
    <location>
        <begin position="431"/>
        <end position="440"/>
    </location>
</feature>
<feature type="compositionally biased region" description="Low complexity" evidence="1">
    <location>
        <begin position="97"/>
        <end position="116"/>
    </location>
</feature>
<dbReference type="STRING" id="97359.A0A550CN69"/>
<feature type="compositionally biased region" description="Low complexity" evidence="1">
    <location>
        <begin position="236"/>
        <end position="246"/>
    </location>
</feature>
<organism evidence="2 3">
    <name type="scientific">Schizophyllum amplum</name>
    <dbReference type="NCBI Taxonomy" id="97359"/>
    <lineage>
        <taxon>Eukaryota</taxon>
        <taxon>Fungi</taxon>
        <taxon>Dikarya</taxon>
        <taxon>Basidiomycota</taxon>
        <taxon>Agaricomycotina</taxon>
        <taxon>Agaricomycetes</taxon>
        <taxon>Agaricomycetidae</taxon>
        <taxon>Agaricales</taxon>
        <taxon>Schizophyllaceae</taxon>
        <taxon>Schizophyllum</taxon>
    </lineage>
</organism>
<feature type="compositionally biased region" description="Acidic residues" evidence="1">
    <location>
        <begin position="351"/>
        <end position="363"/>
    </location>
</feature>
<feature type="compositionally biased region" description="Polar residues" evidence="1">
    <location>
        <begin position="407"/>
        <end position="418"/>
    </location>
</feature>
<sequence>MPFGLFSKKSKPSRSEPEVARTSTRGSADGDGDGDGDGDFPGISPSSEYIHADKHLPSSPNGRSGLRPGPGTQSSVYPNAAASSSKLKLPFSRKKTSSTAASTSTTSLATTAGGLSPPSRPGAGRKSFSTASDVNQDRLGPPPSRSAIFATYADPHNAHSTRSLPNDPAPSRQDAQSRPPPPKKQGLFHWHKSSPNTLPKPSPQLKASASAQPEEGAFNLKAFRHVGPSPSPSQPSPSDSTSSLVPPARPRPRNGSGSSDTSQRISVAAFREAQARRSLAGSPIPSMRSPSPGPMLSSPNRQFGSPSPVATRSPVLPAPSTGRPGYINRSAIPSTNPALGRKSAAYSTTTESDDDSSSEESSEEGVGLRRGGTVTQRPRNKPESRSAPQMSKPVSRNPVGAPLKSATAPSRANFQSKSAPAAQARAKSDDSETDSSDDDAPLAALVPPRRPDSSTSTTSSSAGGRPRPLLDIKELTSRPPAISRKSETDEAFTQGRTLLSSKPASSPVRSPLRSPLTQVTSSEPPAPFISPPPSPVKASHALPKNAPLPPPPDEKPPSSFQRMSPMRRSTAESAPSPTNEKPRGTLADRLHRVVVQDAARSTSPTDTASSSSSQGRYGMPEPSEHKHIGHGGIKRESTGTITPANHFRRKSSSDGRARPAPTAAETSDLDTDLMSLLGGGIRLISKEGEADDTSPTLPRFAPPIAEPAPTPARRPFNMPVRSKRVVEQTDSDEESSSSSEEESDDETETHPNSRGLAPVPIARRTPPPAFRVTSRPHANEDEPPVHQRKRSSTLIPTPSPIVLDSPTKPNVPQPRKSSAQSNLSAAGGIRPRSTSLTPMMAMPPSSTLVSFPPRKPFANSTRTDSPASSTGDSSSGMAPVTPRDGSDVSAVTSSSNKPGSGWGSGVSGLGMGTVKGKHRKSRSVSFEGDIQDRGEELLGSKTDEQRRKERRRNEAKAAIELGNVINGRGPVLPDEENTQVPNFDPRMSMMNPMMMNMPMQFPTPTGGGWNMWPQTGQMLNPQQFMMPVPSDPAMYAAHQQAMMYAKHAYQMAAAQQAMAAAADEWERNSNTSAFGSGGSVAGGMSGMSSMRSSMMMQNWNPAGPLMLPGAPRSMYIGSAQSEFGGGNMGGGGYSSSQSVYGESFGPAKSGRNGGMGRSGGAGGRESQHFPPPPPIPQSSSKSSMQQQRPRTTSQPANPKPPAPAGIRRAPPPSSWKPSH</sequence>
<feature type="compositionally biased region" description="Pro residues" evidence="1">
    <location>
        <begin position="700"/>
        <end position="712"/>
    </location>
</feature>
<feature type="compositionally biased region" description="Gly residues" evidence="1">
    <location>
        <begin position="900"/>
        <end position="913"/>
    </location>
</feature>
<evidence type="ECO:0000256" key="1">
    <source>
        <dbReference type="SAM" id="MobiDB-lite"/>
    </source>
</evidence>
<feature type="compositionally biased region" description="Polar residues" evidence="1">
    <location>
        <begin position="71"/>
        <end position="86"/>
    </location>
</feature>
<feature type="region of interest" description="Disordered" evidence="1">
    <location>
        <begin position="684"/>
        <end position="953"/>
    </location>
</feature>
<proteinExistence type="predicted"/>
<gene>
    <name evidence="2" type="ORF">BD626DRAFT_628194</name>
</gene>
<dbReference type="AlphaFoldDB" id="A0A550CN69"/>
<protein>
    <submittedName>
        <fullName evidence="2">Uncharacterized protein</fullName>
    </submittedName>
</protein>
<dbReference type="OrthoDB" id="2687738at2759"/>
<feature type="compositionally biased region" description="Polar residues" evidence="1">
    <location>
        <begin position="297"/>
        <end position="310"/>
    </location>
</feature>
<keyword evidence="3" id="KW-1185">Reference proteome</keyword>
<feature type="compositionally biased region" description="Low complexity" evidence="1">
    <location>
        <begin position="598"/>
        <end position="613"/>
    </location>
</feature>
<dbReference type="EMBL" id="VDMD01000004">
    <property type="protein sequence ID" value="TRM66242.1"/>
    <property type="molecule type" value="Genomic_DNA"/>
</dbReference>
<feature type="compositionally biased region" description="Polar residues" evidence="1">
    <location>
        <begin position="255"/>
        <end position="265"/>
    </location>
</feature>
<feature type="compositionally biased region" description="Low complexity" evidence="1">
    <location>
        <begin position="441"/>
        <end position="461"/>
    </location>
</feature>
<feature type="compositionally biased region" description="Polar residues" evidence="1">
    <location>
        <begin position="807"/>
        <end position="824"/>
    </location>
</feature>
<feature type="compositionally biased region" description="Low complexity" evidence="1">
    <location>
        <begin position="503"/>
        <end position="516"/>
    </location>
</feature>
<feature type="compositionally biased region" description="Basic and acidic residues" evidence="1">
    <location>
        <begin position="930"/>
        <end position="953"/>
    </location>
</feature>
<feature type="region of interest" description="Disordered" evidence="1">
    <location>
        <begin position="1140"/>
        <end position="1219"/>
    </location>
</feature>
<dbReference type="Proteomes" id="UP000320762">
    <property type="component" value="Unassembled WGS sequence"/>
</dbReference>
<feature type="compositionally biased region" description="Gly residues" evidence="1">
    <location>
        <begin position="1151"/>
        <end position="1163"/>
    </location>
</feature>
<comment type="caution">
    <text evidence="2">The sequence shown here is derived from an EMBL/GenBank/DDBJ whole genome shotgun (WGS) entry which is preliminary data.</text>
</comment>
<feature type="compositionally biased region" description="Polar residues" evidence="1">
    <location>
        <begin position="889"/>
        <end position="898"/>
    </location>
</feature>
<accession>A0A550CN69</accession>
<feature type="compositionally biased region" description="Low complexity" evidence="1">
    <location>
        <begin position="1177"/>
        <end position="1189"/>
    </location>
</feature>
<feature type="compositionally biased region" description="Pro residues" evidence="1">
    <location>
        <begin position="524"/>
        <end position="535"/>
    </location>
</feature>
<feature type="compositionally biased region" description="Acidic residues" evidence="1">
    <location>
        <begin position="729"/>
        <end position="747"/>
    </location>
</feature>
<reference evidence="2 3" key="1">
    <citation type="journal article" date="2019" name="New Phytol.">
        <title>Comparative genomics reveals unique wood-decay strategies and fruiting body development in the Schizophyllaceae.</title>
        <authorList>
            <person name="Almasi E."/>
            <person name="Sahu N."/>
            <person name="Krizsan K."/>
            <person name="Balint B."/>
            <person name="Kovacs G.M."/>
            <person name="Kiss B."/>
            <person name="Cseklye J."/>
            <person name="Drula E."/>
            <person name="Henrissat B."/>
            <person name="Nagy I."/>
            <person name="Chovatia M."/>
            <person name="Adam C."/>
            <person name="LaButti K."/>
            <person name="Lipzen A."/>
            <person name="Riley R."/>
            <person name="Grigoriev I.V."/>
            <person name="Nagy L.G."/>
        </authorList>
    </citation>
    <scope>NUCLEOTIDE SEQUENCE [LARGE SCALE GENOMIC DNA]</scope>
    <source>
        <strain evidence="2 3">NL-1724</strain>
    </source>
</reference>